<dbReference type="EMBL" id="KV453842">
    <property type="protein sequence ID" value="ODV90327.1"/>
    <property type="molecule type" value="Genomic_DNA"/>
</dbReference>
<dbReference type="Proteomes" id="UP000095023">
    <property type="component" value="Unassembled WGS sequence"/>
</dbReference>
<gene>
    <name evidence="2" type="ORF">CANCADRAFT_105124</name>
</gene>
<evidence type="ECO:0000256" key="1">
    <source>
        <dbReference type="SAM" id="Phobius"/>
    </source>
</evidence>
<feature type="transmembrane region" description="Helical" evidence="1">
    <location>
        <begin position="21"/>
        <end position="38"/>
    </location>
</feature>
<keyword evidence="1" id="KW-0472">Membrane</keyword>
<keyword evidence="1" id="KW-1133">Transmembrane helix</keyword>
<dbReference type="OrthoDB" id="5312133at2759"/>
<keyword evidence="1" id="KW-0812">Transmembrane</keyword>
<protein>
    <submittedName>
        <fullName evidence="2">Uncharacterized protein</fullName>
    </submittedName>
</protein>
<evidence type="ECO:0000313" key="2">
    <source>
        <dbReference type="EMBL" id="ODV90327.1"/>
    </source>
</evidence>
<dbReference type="PANTHER" id="PTHR42055:SF1">
    <property type="entry name" value="YALI0E03476P"/>
    <property type="match status" value="1"/>
</dbReference>
<evidence type="ECO:0000313" key="3">
    <source>
        <dbReference type="Proteomes" id="UP000095023"/>
    </source>
</evidence>
<proteinExistence type="predicted"/>
<dbReference type="AlphaFoldDB" id="A0A1E4TF41"/>
<sequence>MAVLKHVRLAFVRAFRKSRRRKLVVVVTITLLGLYWFFGISTRTPSKYLIDAYYSIRQKADPFDGSQYREAEYWREPLQYSWNMDLPRIVIPPIEEHTAIAVYYDTDDEYATESLVNLWKLHGNSLGFKPILVSSSDLKSFRSCPEITPDVSHYMTSQYVCAMAYAGTHSVMSLRTFFINVGSEKLDLISPVQYIKNFDRDFTDAQLFDESDPMGEERNAEDHENPLHDAQKLSRFEKIGDAESFVLLGSSILAYMYLHGLQKAASSKDFDSETYITSINDLVDTSQLAVYDNSIISTRYKTINSETLPDLINSHLHSVFLEKIEGIEVLAPVTDKKSVLAIPAFNLAERLARCPGDAFAEEYMCPPNMSGTGKCLKCSPSLSLTITSIPSFSEARKNSFVVGNIPHPLIYGYLQNGKAPSVDDVLDMPRNELTRVISEGFHPPAPDNHLNDSTTSHWSIAGMPPIGTGTGGRLTYLKAHIYDQLQNHTGLWLDGHDNDDDNYYICNTLGFRLGTHFSEHRYSKDEIIYNNALKVFQNPEMHAVKRSIEKWSAADTELWKFLTAIRHRSTMEWRHADE</sequence>
<organism evidence="2 3">
    <name type="scientific">Tortispora caseinolytica NRRL Y-17796</name>
    <dbReference type="NCBI Taxonomy" id="767744"/>
    <lineage>
        <taxon>Eukaryota</taxon>
        <taxon>Fungi</taxon>
        <taxon>Dikarya</taxon>
        <taxon>Ascomycota</taxon>
        <taxon>Saccharomycotina</taxon>
        <taxon>Trigonopsidomycetes</taxon>
        <taxon>Trigonopsidales</taxon>
        <taxon>Trigonopsidaceae</taxon>
        <taxon>Tortispora</taxon>
    </lineage>
</organism>
<keyword evidence="3" id="KW-1185">Reference proteome</keyword>
<accession>A0A1E4TF41</accession>
<name>A0A1E4TF41_9ASCO</name>
<dbReference type="PANTHER" id="PTHR42055">
    <property type="entry name" value="YALI0E03476P"/>
    <property type="match status" value="1"/>
</dbReference>
<reference evidence="3" key="1">
    <citation type="submission" date="2016-02" db="EMBL/GenBank/DDBJ databases">
        <title>Comparative genomics of biotechnologically important yeasts.</title>
        <authorList>
            <consortium name="DOE Joint Genome Institute"/>
            <person name="Riley R."/>
            <person name="Haridas S."/>
            <person name="Wolfe K.H."/>
            <person name="Lopes M.R."/>
            <person name="Hittinger C.T."/>
            <person name="Goker M."/>
            <person name="Salamov A."/>
            <person name="Wisecaver J."/>
            <person name="Long T.M."/>
            <person name="Aerts A.L."/>
            <person name="Barry K."/>
            <person name="Choi C."/>
            <person name="Clum A."/>
            <person name="Coughlan A.Y."/>
            <person name="Deshpande S."/>
            <person name="Douglass A.P."/>
            <person name="Hanson S.J."/>
            <person name="Klenk H.-P."/>
            <person name="Labutti K."/>
            <person name="Lapidus A."/>
            <person name="Lindquist E."/>
            <person name="Lipzen A."/>
            <person name="Meier-Kolthoff J.P."/>
            <person name="Ohm R.A."/>
            <person name="Otillar R.P."/>
            <person name="Pangilinan J."/>
            <person name="Peng Y."/>
            <person name="Rokas A."/>
            <person name="Rosa C.A."/>
            <person name="Scheuner C."/>
            <person name="Sibirny A.A."/>
            <person name="Slot J.C."/>
            <person name="Stielow J.B."/>
            <person name="Sun H."/>
            <person name="Kurtzman C.P."/>
            <person name="Blackwell M."/>
            <person name="Jeffries T.W."/>
            <person name="Grigoriev I.V."/>
        </authorList>
    </citation>
    <scope>NUCLEOTIDE SEQUENCE [LARGE SCALE GENOMIC DNA]</scope>
    <source>
        <strain evidence="3">NRRL Y-17796</strain>
    </source>
</reference>